<accession>T1E8X8</accession>
<proteinExistence type="evidence at transcript level"/>
<name>T1E8X8_ANOAQ</name>
<protein>
    <submittedName>
        <fullName evidence="1">Uncharacterized protein</fullName>
    </submittedName>
</protein>
<organism evidence="1">
    <name type="scientific">Anopheles aquasalis</name>
    <name type="common">Malaria mosquito</name>
    <dbReference type="NCBI Taxonomy" id="42839"/>
    <lineage>
        <taxon>Eukaryota</taxon>
        <taxon>Metazoa</taxon>
        <taxon>Ecdysozoa</taxon>
        <taxon>Arthropoda</taxon>
        <taxon>Hexapoda</taxon>
        <taxon>Insecta</taxon>
        <taxon>Pterygota</taxon>
        <taxon>Neoptera</taxon>
        <taxon>Endopterygota</taxon>
        <taxon>Diptera</taxon>
        <taxon>Nematocera</taxon>
        <taxon>Culicoidea</taxon>
        <taxon>Culicidae</taxon>
        <taxon>Anophelinae</taxon>
        <taxon>Anopheles</taxon>
    </lineage>
</organism>
<sequence length="113" mass="12974">MPITAIKLRSIRIISLPVISSSSSSSNTRPVMRAVVRIGRTVRPSPKRGRASWRASSARCRVSNRPRWPVVVSISINMNWSSPCRRPIHFKPVKFLQYYIFSYFIINPLVAKY</sequence>
<reference evidence="1" key="1">
    <citation type="submission" date="2013-07" db="EMBL/GenBank/DDBJ databases">
        <title>Transcriptome sequencing and developmental regulation of gene expression in Anopheles aquasalis.</title>
        <authorList>
            <consortium name="Brazilian Malaria Network (MCT/CNPq/MS/SCTIE/DECIT/PRONEX 555648/2009-5) and Research Network on Bioactive Molecules from Arthropod Vectors (NAP-MOBIARVE"/>
            <consortium name="University of Sao Paulo)"/>
            <person name="Marinotti O."/>
            <person name="Ribeiro J.M.C."/>
            <person name="Costa-da-Silva A.L."/>
            <person name="Silva M.C.P."/>
            <person name="Lopes A.R."/>
            <person name="Barros M.S."/>
            <person name="Sa-Nunes A."/>
            <person name="Konjin B.B."/>
            <person name="Carvalho E."/>
            <person name="Suesdek L."/>
            <person name="Silva-Neto M.A.C."/>
            <person name="Capurro M.L."/>
        </authorList>
    </citation>
    <scope>NUCLEOTIDE SEQUENCE</scope>
    <source>
        <tissue evidence="1">Whole body</tissue>
    </source>
</reference>
<dbReference type="EMBL" id="GAMD01002368">
    <property type="protein sequence ID" value="JAA99222.1"/>
    <property type="molecule type" value="mRNA"/>
</dbReference>
<evidence type="ECO:0000313" key="1">
    <source>
        <dbReference type="EMBL" id="JAA99222.1"/>
    </source>
</evidence>
<dbReference type="AlphaFoldDB" id="T1E8X8"/>